<gene>
    <name evidence="2" type="ORF">AC625_23755</name>
</gene>
<dbReference type="EMBL" id="LFZW01000002">
    <property type="protein sequence ID" value="KMY42683.1"/>
    <property type="molecule type" value="Genomic_DNA"/>
</dbReference>
<dbReference type="PANTHER" id="PTHR39335">
    <property type="entry name" value="BLL4220 PROTEIN"/>
    <property type="match status" value="1"/>
</dbReference>
<dbReference type="Proteomes" id="UP000037146">
    <property type="component" value="Unassembled WGS sequence"/>
</dbReference>
<dbReference type="RefSeq" id="WP_049683903.1">
    <property type="nucleotide sequence ID" value="NZ_LFZW01000002.1"/>
</dbReference>
<reference evidence="3" key="1">
    <citation type="submission" date="2015-07" db="EMBL/GenBank/DDBJ databases">
        <title>Genome sequencing project for genomic taxonomy and phylogenomics of Bacillus-like bacteria.</title>
        <authorList>
            <person name="Liu B."/>
            <person name="Wang J."/>
            <person name="Zhu Y."/>
            <person name="Liu G."/>
            <person name="Chen Q."/>
            <person name="Chen Z."/>
            <person name="Lan J."/>
            <person name="Che J."/>
            <person name="Ge C."/>
            <person name="Shi H."/>
            <person name="Pan Z."/>
            <person name="Liu X."/>
        </authorList>
    </citation>
    <scope>NUCLEOTIDE SEQUENCE [LARGE SCALE GENOMIC DNA]</scope>
    <source>
        <strain evidence="3">FJAT-27997</strain>
    </source>
</reference>
<sequence>MKKWSWLFAFLLTGILLVGCSAEKKAEDTNDPTEETAAKVENKTEVTSEEPITVLKLMEDEKVGKYLADSDGVTLYYFAKDKPNTTNCSGECLENWPAFYSESLEVPKGFIKDDFGTITRKDTGEKQTTYKGYPLYYFVKDEASGDINGQGVKDVWFIVNSESTFSQ</sequence>
<keyword evidence="3" id="KW-1185">Reference proteome</keyword>
<keyword evidence="1" id="KW-0732">Signal</keyword>
<protein>
    <recommendedName>
        <fullName evidence="4">Lipoprotein</fullName>
    </recommendedName>
</protein>
<feature type="chain" id="PRO_5005524345" description="Lipoprotein" evidence="1">
    <location>
        <begin position="27"/>
        <end position="167"/>
    </location>
</feature>
<dbReference type="OrthoDB" id="9800666at2"/>
<dbReference type="PROSITE" id="PS51257">
    <property type="entry name" value="PROKAR_LIPOPROTEIN"/>
    <property type="match status" value="1"/>
</dbReference>
<dbReference type="InterPro" id="IPR005297">
    <property type="entry name" value="Lipoprotein_repeat"/>
</dbReference>
<evidence type="ECO:0000313" key="3">
    <source>
        <dbReference type="Proteomes" id="UP000037146"/>
    </source>
</evidence>
<evidence type="ECO:0000256" key="1">
    <source>
        <dbReference type="SAM" id="SignalP"/>
    </source>
</evidence>
<dbReference type="PATRIC" id="fig|1679170.3.peg.5320"/>
<dbReference type="STRING" id="1679170.AC625_23755"/>
<evidence type="ECO:0008006" key="4">
    <source>
        <dbReference type="Google" id="ProtNLM"/>
    </source>
</evidence>
<dbReference type="Pfam" id="PF03640">
    <property type="entry name" value="Lipoprotein_15"/>
    <property type="match status" value="2"/>
</dbReference>
<dbReference type="GO" id="GO:0043448">
    <property type="term" value="P:alkane catabolic process"/>
    <property type="evidence" value="ECO:0007669"/>
    <property type="project" value="TreeGrafter"/>
</dbReference>
<accession>A0A0K9G7R4</accession>
<evidence type="ECO:0000313" key="2">
    <source>
        <dbReference type="EMBL" id="KMY42683.1"/>
    </source>
</evidence>
<proteinExistence type="predicted"/>
<organism evidence="2 3">
    <name type="scientific">Peribacillus loiseleuriae</name>
    <dbReference type="NCBI Taxonomy" id="1679170"/>
    <lineage>
        <taxon>Bacteria</taxon>
        <taxon>Bacillati</taxon>
        <taxon>Bacillota</taxon>
        <taxon>Bacilli</taxon>
        <taxon>Bacillales</taxon>
        <taxon>Bacillaceae</taxon>
        <taxon>Peribacillus</taxon>
    </lineage>
</organism>
<feature type="signal peptide" evidence="1">
    <location>
        <begin position="1"/>
        <end position="26"/>
    </location>
</feature>
<name>A0A0K9G7R4_9BACI</name>
<dbReference type="PANTHER" id="PTHR39335:SF1">
    <property type="entry name" value="BLL4220 PROTEIN"/>
    <property type="match status" value="1"/>
</dbReference>
<comment type="caution">
    <text evidence="2">The sequence shown here is derived from an EMBL/GenBank/DDBJ whole genome shotgun (WGS) entry which is preliminary data.</text>
</comment>
<dbReference type="AlphaFoldDB" id="A0A0K9G7R4"/>